<feature type="transmembrane region" description="Helical" evidence="8">
    <location>
        <begin position="482"/>
        <end position="504"/>
    </location>
</feature>
<feature type="transmembrane region" description="Helical" evidence="8">
    <location>
        <begin position="401"/>
        <end position="421"/>
    </location>
</feature>
<dbReference type="PROSITE" id="PS50855">
    <property type="entry name" value="COX1"/>
    <property type="match status" value="1"/>
</dbReference>
<keyword evidence="6 8" id="KW-0472">Membrane</keyword>
<feature type="transmembrane region" description="Helical" evidence="8">
    <location>
        <begin position="442"/>
        <end position="462"/>
    </location>
</feature>
<dbReference type="InterPro" id="IPR033943">
    <property type="entry name" value="Ba3-like_Oxidase_I"/>
</dbReference>
<keyword evidence="11" id="KW-1185">Reference proteome</keyword>
<evidence type="ECO:0000313" key="11">
    <source>
        <dbReference type="Proteomes" id="UP000680304"/>
    </source>
</evidence>
<comment type="similarity">
    <text evidence="7">Belongs to the heme-copper respiratory oxidase family.</text>
</comment>
<feature type="transmembrane region" description="Helical" evidence="8">
    <location>
        <begin position="538"/>
        <end position="558"/>
    </location>
</feature>
<feature type="transmembrane region" description="Helical" evidence="8">
    <location>
        <begin position="279"/>
        <end position="297"/>
    </location>
</feature>
<evidence type="ECO:0000256" key="2">
    <source>
        <dbReference type="ARBA" id="ARBA00022660"/>
    </source>
</evidence>
<dbReference type="Proteomes" id="UP000680304">
    <property type="component" value="Unassembled WGS sequence"/>
</dbReference>
<keyword evidence="7" id="KW-0813">Transport</keyword>
<keyword evidence="7" id="KW-0408">Iron</keyword>
<dbReference type="EMBL" id="BOVJ01000038">
    <property type="protein sequence ID" value="GIQ62589.1"/>
    <property type="molecule type" value="Genomic_DNA"/>
</dbReference>
<evidence type="ECO:0000313" key="10">
    <source>
        <dbReference type="EMBL" id="GIQ62589.1"/>
    </source>
</evidence>
<dbReference type="Pfam" id="PF00115">
    <property type="entry name" value="COX1"/>
    <property type="match status" value="1"/>
</dbReference>
<evidence type="ECO:0000256" key="8">
    <source>
        <dbReference type="SAM" id="Phobius"/>
    </source>
</evidence>
<evidence type="ECO:0000256" key="4">
    <source>
        <dbReference type="ARBA" id="ARBA00022982"/>
    </source>
</evidence>
<dbReference type="InterPro" id="IPR000883">
    <property type="entry name" value="Cyt_C_Oxase_1"/>
</dbReference>
<comment type="caution">
    <text evidence="10">The sequence shown here is derived from an EMBL/GenBank/DDBJ whole genome shotgun (WGS) entry which is preliminary data.</text>
</comment>
<keyword evidence="7" id="KW-0479">Metal-binding</keyword>
<gene>
    <name evidence="10" type="ORF">PACILC2_11570</name>
</gene>
<feature type="transmembrane region" description="Helical" evidence="8">
    <location>
        <begin position="362"/>
        <end position="381"/>
    </location>
</feature>
<dbReference type="PANTHER" id="PTHR10422">
    <property type="entry name" value="CYTOCHROME C OXIDASE SUBUNIT 1"/>
    <property type="match status" value="1"/>
</dbReference>
<evidence type="ECO:0000256" key="1">
    <source>
        <dbReference type="ARBA" id="ARBA00004141"/>
    </source>
</evidence>
<feature type="transmembrane region" description="Helical" evidence="8">
    <location>
        <begin position="123"/>
        <end position="142"/>
    </location>
</feature>
<feature type="transmembrane region" description="Helical" evidence="8">
    <location>
        <begin position="81"/>
        <end position="103"/>
    </location>
</feature>
<name>A0ABQ4N308_9BACL</name>
<protein>
    <submittedName>
        <fullName evidence="10">Cytochrome c oxidase subunit I</fullName>
    </submittedName>
</protein>
<evidence type="ECO:0000256" key="3">
    <source>
        <dbReference type="ARBA" id="ARBA00022692"/>
    </source>
</evidence>
<dbReference type="InterPro" id="IPR036927">
    <property type="entry name" value="Cyt_c_oxase-like_su1_sf"/>
</dbReference>
<dbReference type="InterPro" id="IPR023616">
    <property type="entry name" value="Cyt_c_oxase-like_su1_dom"/>
</dbReference>
<dbReference type="Gene3D" id="1.20.210.10">
    <property type="entry name" value="Cytochrome c oxidase-like, subunit I domain"/>
    <property type="match status" value="1"/>
</dbReference>
<organism evidence="10 11">
    <name type="scientific">Paenibacillus cisolokensis</name>
    <dbReference type="NCBI Taxonomy" id="1658519"/>
    <lineage>
        <taxon>Bacteria</taxon>
        <taxon>Bacillati</taxon>
        <taxon>Bacillota</taxon>
        <taxon>Bacilli</taxon>
        <taxon>Bacillales</taxon>
        <taxon>Paenibacillaceae</taxon>
        <taxon>Paenibacillus</taxon>
    </lineage>
</organism>
<evidence type="ECO:0000256" key="7">
    <source>
        <dbReference type="RuleBase" id="RU000370"/>
    </source>
</evidence>
<accession>A0ABQ4N308</accession>
<evidence type="ECO:0000256" key="6">
    <source>
        <dbReference type="ARBA" id="ARBA00023136"/>
    </source>
</evidence>
<feature type="transmembrane region" description="Helical" evidence="8">
    <location>
        <begin position="195"/>
        <end position="224"/>
    </location>
</feature>
<dbReference type="PRINTS" id="PR01165">
    <property type="entry name" value="CYCOXIDASEI"/>
</dbReference>
<dbReference type="PROSITE" id="PS00077">
    <property type="entry name" value="COX1_CUB"/>
    <property type="match status" value="1"/>
</dbReference>
<feature type="domain" description="Cytochrome oxidase subunit I profile" evidence="9">
    <location>
        <begin position="29"/>
        <end position="546"/>
    </location>
</feature>
<keyword evidence="5 8" id="KW-1133">Transmembrane helix</keyword>
<evidence type="ECO:0000256" key="5">
    <source>
        <dbReference type="ARBA" id="ARBA00022989"/>
    </source>
</evidence>
<keyword evidence="4 7" id="KW-0249">Electron transport</keyword>
<dbReference type="SUPFAM" id="SSF81442">
    <property type="entry name" value="Cytochrome c oxidase subunit I-like"/>
    <property type="match status" value="1"/>
</dbReference>
<reference evidence="10 11" key="1">
    <citation type="submission" date="2021-04" db="EMBL/GenBank/DDBJ databases">
        <title>Draft genome sequence of Paenibacillus cisolokensis, LC2-13A.</title>
        <authorList>
            <person name="Uke A."/>
            <person name="Chhe C."/>
            <person name="Baramee S."/>
            <person name="Kosugi A."/>
        </authorList>
    </citation>
    <scope>NUCLEOTIDE SEQUENCE [LARGE SCALE GENOMIC DNA]</scope>
    <source>
        <strain evidence="10 11">LC2-13A</strain>
    </source>
</reference>
<sequence length="574" mass="63446">MFLHITGNGEKTVNEAKTANGVANETGADRQRFAKEDSALVLAHLLFAFGALLLGGIAGVLQGLVRGGMITLPAEIGYYQLLTAHGVLMALVFTTFFIIGFLYSGVAKTLGGRLLPQARRLGWAGFVLMAAGTVLGTIFILLNEATVLYTFYAPLKASPYFYIALTLLVVGSWLSGFGMIYQYRRWRNSHRGKLSPLFAFMAVVTMALWLIATLGVAATVLLQFIPWSFGWTETIDVMVSRTLFWYFGHPLVYFWLLPAYICWYVVIPKIIGGKIFSDSLARLAFLLFLLFSVPVGFHHQLMEPGISPVWKYIQVILTFMVVVPSLMTAFSLFATFELTGRMKGAKGLFGWLKVLPWKDVRFFAPFMGMLLFIPAGAGGIVNASHQMNAAVHNTLWVTGHFHLTVATSVALTFFGIAYWLIPAVTNRVLTPALNRLGIIQTIIWVVGMLFMSGSMHTVGLLGSPRRTAYTTYQDHPDAVLWMPYHVAMAVGGTILFIGVVLLIFNVIAMLRAPKGVTEYPIAEAAESEAPAPRVFERWGVWIGLVVVLVLFAYTIPFMDMLNHSGPGSRPWVTW</sequence>
<keyword evidence="2 7" id="KW-0679">Respiratory chain</keyword>
<dbReference type="PANTHER" id="PTHR10422:SF40">
    <property type="entry name" value="CYTOCHROME C OXIDASE SUBUNIT I"/>
    <property type="match status" value="1"/>
</dbReference>
<feature type="transmembrane region" description="Helical" evidence="8">
    <location>
        <begin position="309"/>
        <end position="336"/>
    </location>
</feature>
<evidence type="ECO:0000259" key="9">
    <source>
        <dbReference type="PROSITE" id="PS50855"/>
    </source>
</evidence>
<dbReference type="CDD" id="cd01660">
    <property type="entry name" value="ba3-like_Oxidase_I"/>
    <property type="match status" value="1"/>
</dbReference>
<proteinExistence type="inferred from homology"/>
<keyword evidence="3 7" id="KW-0812">Transmembrane</keyword>
<feature type="transmembrane region" description="Helical" evidence="8">
    <location>
        <begin position="244"/>
        <end position="267"/>
    </location>
</feature>
<keyword evidence="7" id="KW-0349">Heme</keyword>
<feature type="transmembrane region" description="Helical" evidence="8">
    <location>
        <begin position="162"/>
        <end position="183"/>
    </location>
</feature>
<dbReference type="InterPro" id="IPR023615">
    <property type="entry name" value="Cyt_c_Oxase_su1_BS"/>
</dbReference>
<comment type="subcellular location">
    <subcellularLocation>
        <location evidence="1">Membrane</location>
        <topology evidence="1">Multi-pass membrane protein</topology>
    </subcellularLocation>
</comment>
<feature type="transmembrane region" description="Helical" evidence="8">
    <location>
        <begin position="39"/>
        <end position="61"/>
    </location>
</feature>